<proteinExistence type="predicted"/>
<dbReference type="AlphaFoldDB" id="A0A0M9AF94"/>
<dbReference type="Gene3D" id="3.40.50.10090">
    <property type="match status" value="2"/>
</dbReference>
<feature type="domain" description="Tetrapyrrole biosynthesis uroporphyrinogen III synthase" evidence="1">
    <location>
        <begin position="13"/>
        <end position="242"/>
    </location>
</feature>
<accession>A0A0M9AF94</accession>
<dbReference type="GO" id="GO:0006780">
    <property type="term" value="P:uroporphyrinogen III biosynthetic process"/>
    <property type="evidence" value="ECO:0007669"/>
    <property type="project" value="InterPro"/>
</dbReference>
<dbReference type="PANTHER" id="PTHR40082">
    <property type="entry name" value="BLR5956 PROTEIN"/>
    <property type="match status" value="1"/>
</dbReference>
<dbReference type="Pfam" id="PF02602">
    <property type="entry name" value="HEM4"/>
    <property type="match status" value="1"/>
</dbReference>
<name>A0A0M9AF94_THEAQ</name>
<dbReference type="GO" id="GO:0004852">
    <property type="term" value="F:uroporphyrinogen-III synthase activity"/>
    <property type="evidence" value="ECO:0007669"/>
    <property type="project" value="InterPro"/>
</dbReference>
<dbReference type="InterPro" id="IPR039793">
    <property type="entry name" value="UROS/Hem4"/>
</dbReference>
<dbReference type="SUPFAM" id="SSF69618">
    <property type="entry name" value="HemD-like"/>
    <property type="match status" value="1"/>
</dbReference>
<gene>
    <name evidence="2" type="ORF">BVI061214_01956</name>
</gene>
<evidence type="ECO:0000259" key="1">
    <source>
        <dbReference type="Pfam" id="PF02602"/>
    </source>
</evidence>
<evidence type="ECO:0000313" key="2">
    <source>
        <dbReference type="EMBL" id="KOX90762.1"/>
    </source>
</evidence>
<sequence length="253" mass="27688">MRMAYAGLRRKEEFKALAERLGFIPLLFPVQATEKVPVPEYEDRLRELDRGVDLFLATTGVGIKDLLRAAQDLGLDLKKPLEKAFRLARGAKAARALREIGLTPHAVGDGTSQSLLPLLPQGSGVAALQLYGKPLPLLEGALRARGYRVLPLLPYRHLPDPEGILRLEEAVLGGEVDALAFVAAIQVEFLFEGAKDPKALAEALNPRVKALAVGRVTADALREWGVRPFYVDETERLGSLLQGFKRALQKEVA</sequence>
<dbReference type="PANTHER" id="PTHR40082:SF1">
    <property type="entry name" value="BLR5956 PROTEIN"/>
    <property type="match status" value="1"/>
</dbReference>
<comment type="caution">
    <text evidence="2">The sequence shown here is derived from an EMBL/GenBank/DDBJ whole genome shotgun (WGS) entry which is preliminary data.</text>
</comment>
<evidence type="ECO:0000313" key="3">
    <source>
        <dbReference type="Proteomes" id="UP000037685"/>
    </source>
</evidence>
<organism evidence="2 3">
    <name type="scientific">Thermus aquaticus</name>
    <dbReference type="NCBI Taxonomy" id="271"/>
    <lineage>
        <taxon>Bacteria</taxon>
        <taxon>Thermotogati</taxon>
        <taxon>Deinococcota</taxon>
        <taxon>Deinococci</taxon>
        <taxon>Thermales</taxon>
        <taxon>Thermaceae</taxon>
        <taxon>Thermus</taxon>
    </lineage>
</organism>
<reference evidence="2 3" key="1">
    <citation type="submission" date="2015-07" db="EMBL/GenBank/DDBJ databases">
        <authorList>
            <person name="Noorani M."/>
        </authorList>
    </citation>
    <scope>NUCLEOTIDE SEQUENCE [LARGE SCALE GENOMIC DNA]</scope>
    <source>
        <strain evidence="3">ATCC 25104 / DSM 625 / JCM 10724 / NBRC 103206 / NCIMB 11243 / YT-1</strain>
    </source>
</reference>
<dbReference type="InterPro" id="IPR003754">
    <property type="entry name" value="4pyrrol_synth_uPrphyn_synth"/>
</dbReference>
<dbReference type="NCBIfam" id="NF004584">
    <property type="entry name" value="PRK05928.2-1"/>
    <property type="match status" value="1"/>
</dbReference>
<dbReference type="CDD" id="cd06578">
    <property type="entry name" value="HemD"/>
    <property type="match status" value="1"/>
</dbReference>
<dbReference type="InterPro" id="IPR036108">
    <property type="entry name" value="4pyrrol_syn_uPrphyn_synt_sf"/>
</dbReference>
<dbReference type="RefSeq" id="WP_053768253.1">
    <property type="nucleotide sequence ID" value="NZ_LHCI01000106.1"/>
</dbReference>
<dbReference type="Proteomes" id="UP000037685">
    <property type="component" value="Unassembled WGS sequence"/>
</dbReference>
<dbReference type="PATRIC" id="fig|271.14.peg.2031"/>
<protein>
    <submittedName>
        <fullName evidence="2">Uroporphyrinogen-III synthase</fullName>
    </submittedName>
</protein>
<dbReference type="EMBL" id="LHCI01000106">
    <property type="protein sequence ID" value="KOX90762.1"/>
    <property type="molecule type" value="Genomic_DNA"/>
</dbReference>